<keyword evidence="1" id="KW-0812">Transmembrane</keyword>
<feature type="transmembrane region" description="Helical" evidence="1">
    <location>
        <begin position="14"/>
        <end position="37"/>
    </location>
</feature>
<keyword evidence="1" id="KW-1133">Transmembrane helix</keyword>
<dbReference type="EMBL" id="SAXZ01000009">
    <property type="protein sequence ID" value="TXJ33411.1"/>
    <property type="molecule type" value="Genomic_DNA"/>
</dbReference>
<evidence type="ECO:0000313" key="2">
    <source>
        <dbReference type="EMBL" id="TXJ33411.1"/>
    </source>
</evidence>
<name>A0A5C8E934_9SPIR</name>
<evidence type="ECO:0000313" key="4">
    <source>
        <dbReference type="Proteomes" id="UP000322307"/>
    </source>
</evidence>
<proteinExistence type="predicted"/>
<accession>A0A5C8E934</accession>
<dbReference type="EMBL" id="SAYE01000003">
    <property type="protein sequence ID" value="TXJ53122.1"/>
    <property type="molecule type" value="Genomic_DNA"/>
</dbReference>
<keyword evidence="5" id="KW-1185">Reference proteome</keyword>
<protein>
    <submittedName>
        <fullName evidence="3">Uncharacterized protein</fullName>
    </submittedName>
</protein>
<keyword evidence="1" id="KW-0472">Membrane</keyword>
<evidence type="ECO:0000313" key="3">
    <source>
        <dbReference type="EMBL" id="TXJ53122.1"/>
    </source>
</evidence>
<evidence type="ECO:0000256" key="1">
    <source>
        <dbReference type="SAM" id="Phobius"/>
    </source>
</evidence>
<reference evidence="3" key="2">
    <citation type="submission" date="2019-01" db="EMBL/GenBank/DDBJ databases">
        <authorList>
            <person name="Thorell K."/>
        </authorList>
    </citation>
    <scope>NUCLEOTIDE SEQUENCE</scope>
    <source>
        <strain evidence="3">PC3939II</strain>
        <strain evidence="2">PC5099IV</strain>
    </source>
</reference>
<dbReference type="Proteomes" id="UP000322307">
    <property type="component" value="Unassembled WGS sequence"/>
</dbReference>
<dbReference type="Proteomes" id="UP000322659">
    <property type="component" value="Unassembled WGS sequence"/>
</dbReference>
<reference evidence="4 5" key="1">
    <citation type="journal article" date="1992" name="Lakartidningen">
        <title>[Penicillin V and not amoxicillin is the first choice preparation in acute otitis].</title>
        <authorList>
            <person name="Kamme C."/>
            <person name="Lundgren K."/>
            <person name="Prellner K."/>
        </authorList>
    </citation>
    <scope>NUCLEOTIDE SEQUENCE [LARGE SCALE GENOMIC DNA]</scope>
    <source>
        <strain evidence="3 4">PC3939II</strain>
        <strain evidence="2 5">PC5099IV</strain>
    </source>
</reference>
<sequence length="95" mass="11153">MIEKVKNFYKTKRILFFVVIFVWLILTILSGILIGLYSNSKVIYLSPEEENARAIANMEEDEEKIIKGEMLSTKGNLDIEQMEYSKNYIKNKKNK</sequence>
<comment type="caution">
    <text evidence="3">The sequence shown here is derived from an EMBL/GenBank/DDBJ whole genome shotgun (WGS) entry which is preliminary data.</text>
</comment>
<organism evidence="3 4">
    <name type="scientific">Brachyspira aalborgi</name>
    <dbReference type="NCBI Taxonomy" id="29522"/>
    <lineage>
        <taxon>Bacteria</taxon>
        <taxon>Pseudomonadati</taxon>
        <taxon>Spirochaetota</taxon>
        <taxon>Spirochaetia</taxon>
        <taxon>Brachyspirales</taxon>
        <taxon>Brachyspiraceae</taxon>
        <taxon>Brachyspira</taxon>
    </lineage>
</organism>
<dbReference type="AlphaFoldDB" id="A0A5C8E934"/>
<evidence type="ECO:0000313" key="5">
    <source>
        <dbReference type="Proteomes" id="UP000322659"/>
    </source>
</evidence>
<gene>
    <name evidence="2" type="ORF">EPJ71_03340</name>
    <name evidence="3" type="ORF">EPJ84_01640</name>
</gene>